<comment type="caution">
    <text evidence="1">The sequence shown here is derived from an EMBL/GenBank/DDBJ whole genome shotgun (WGS) entry which is preliminary data.</text>
</comment>
<protein>
    <submittedName>
        <fullName evidence="1">Uncharacterized protein</fullName>
    </submittedName>
</protein>
<gene>
    <name evidence="1" type="ORF">LCGC14_0671450</name>
</gene>
<reference evidence="1" key="1">
    <citation type="journal article" date="2015" name="Nature">
        <title>Complex archaea that bridge the gap between prokaryotes and eukaryotes.</title>
        <authorList>
            <person name="Spang A."/>
            <person name="Saw J.H."/>
            <person name="Jorgensen S.L."/>
            <person name="Zaremba-Niedzwiedzka K."/>
            <person name="Martijn J."/>
            <person name="Lind A.E."/>
            <person name="van Eijk R."/>
            <person name="Schleper C."/>
            <person name="Guy L."/>
            <person name="Ettema T.J."/>
        </authorList>
    </citation>
    <scope>NUCLEOTIDE SEQUENCE</scope>
</reference>
<dbReference type="AlphaFoldDB" id="A0A0F9QQU7"/>
<sequence>MIKTYKKKDDNTLEVTRIINDTHITEEGRAEIQTELDHAEIDMTKFITDQQKKIDKLKTKIAVLNK</sequence>
<evidence type="ECO:0000313" key="1">
    <source>
        <dbReference type="EMBL" id="KKN46595.1"/>
    </source>
</evidence>
<organism evidence="1">
    <name type="scientific">marine sediment metagenome</name>
    <dbReference type="NCBI Taxonomy" id="412755"/>
    <lineage>
        <taxon>unclassified sequences</taxon>
        <taxon>metagenomes</taxon>
        <taxon>ecological metagenomes</taxon>
    </lineage>
</organism>
<dbReference type="EMBL" id="LAZR01001322">
    <property type="protein sequence ID" value="KKN46595.1"/>
    <property type="molecule type" value="Genomic_DNA"/>
</dbReference>
<accession>A0A0F9QQU7</accession>
<name>A0A0F9QQU7_9ZZZZ</name>
<proteinExistence type="predicted"/>